<evidence type="ECO:0000313" key="2">
    <source>
        <dbReference type="EMBL" id="AKQ06068.1"/>
    </source>
</evidence>
<reference evidence="2" key="2">
    <citation type="journal article" date="2015" name="ISME J.">
        <title>A new class of marine Euryarchaeota group II from the Mediterranean deep chlorophyll maximum.</title>
        <authorList>
            <person name="Martin-Cuadrado A.B."/>
            <person name="Garcia-Heredia I."/>
            <person name="Molto A.G."/>
            <person name="Lopez-Ubeda R."/>
            <person name="Kimes N."/>
            <person name="Lopez-Garcia P."/>
            <person name="Moreira D."/>
            <person name="Rodriguez-Valera F."/>
        </authorList>
    </citation>
    <scope>NUCLEOTIDE SEQUENCE</scope>
</reference>
<reference evidence="2" key="1">
    <citation type="submission" date="2014-11" db="EMBL/GenBank/DDBJ databases">
        <authorList>
            <person name="Tripathy S."/>
        </authorList>
    </citation>
    <scope>NUCLEOTIDE SEQUENCE</scope>
</reference>
<sequence>MINRWIDDLGAPDRGMNGSLPLPNQKENIASKFGPWLHRFLVLSTIIMTIFFQEQIIELLGLVGIGNNFMLVIVQLIVIIIFWGTFHKILRLS</sequence>
<keyword evidence="1" id="KW-0472">Membrane</keyword>
<feature type="transmembrane region" description="Helical" evidence="1">
    <location>
        <begin position="59"/>
        <end position="83"/>
    </location>
</feature>
<name>A0A0R7K464_9ARCH</name>
<accession>A0A0R7K464</accession>
<evidence type="ECO:0000256" key="1">
    <source>
        <dbReference type="SAM" id="Phobius"/>
    </source>
</evidence>
<proteinExistence type="predicted"/>
<organism evidence="2">
    <name type="scientific">uncultured Poseidoniia archaeon</name>
    <dbReference type="NCBI Taxonomy" id="1697135"/>
    <lineage>
        <taxon>Archaea</taxon>
        <taxon>Methanobacteriati</taxon>
        <taxon>Thermoplasmatota</taxon>
        <taxon>Candidatus Poseidoniia</taxon>
        <taxon>environmental samples</taxon>
    </lineage>
</organism>
<keyword evidence="1" id="KW-1133">Transmembrane helix</keyword>
<dbReference type="EMBL" id="KP211915">
    <property type="protein sequence ID" value="AKQ06068.1"/>
    <property type="molecule type" value="Genomic_DNA"/>
</dbReference>
<protein>
    <submittedName>
        <fullName evidence="2">Uncharacterized protein</fullName>
    </submittedName>
</protein>
<keyword evidence="1" id="KW-0812">Transmembrane</keyword>
<feature type="transmembrane region" description="Helical" evidence="1">
    <location>
        <begin position="36"/>
        <end position="53"/>
    </location>
</feature>
<dbReference type="AlphaFoldDB" id="A0A0R7K464"/>